<dbReference type="PRINTS" id="PR00385">
    <property type="entry name" value="P450"/>
</dbReference>
<keyword evidence="8" id="KW-0349">Heme</keyword>
<dbReference type="Proteomes" id="UP000217199">
    <property type="component" value="Unassembled WGS sequence"/>
</dbReference>
<dbReference type="InterPro" id="IPR002401">
    <property type="entry name" value="Cyt_P450_E_grp-I"/>
</dbReference>
<dbReference type="EMBL" id="NBII01000005">
    <property type="protein sequence ID" value="PAV19177.1"/>
    <property type="molecule type" value="Genomic_DNA"/>
</dbReference>
<keyword evidence="11" id="KW-1185">Reference proteome</keyword>
<dbReference type="GO" id="GO:0020037">
    <property type="term" value="F:heme binding"/>
    <property type="evidence" value="ECO:0007669"/>
    <property type="project" value="InterPro"/>
</dbReference>
<feature type="transmembrane region" description="Helical" evidence="9">
    <location>
        <begin position="45"/>
        <end position="64"/>
    </location>
</feature>
<dbReference type="InterPro" id="IPR036396">
    <property type="entry name" value="Cyt_P450_sf"/>
</dbReference>
<keyword evidence="5" id="KW-0560">Oxidoreductase</keyword>
<keyword evidence="9" id="KW-0812">Transmembrane</keyword>
<dbReference type="SUPFAM" id="SSF48264">
    <property type="entry name" value="Cytochrome P450"/>
    <property type="match status" value="1"/>
</dbReference>
<dbReference type="STRING" id="2282107.A0A286UHW1"/>
<keyword evidence="9" id="KW-1133">Transmembrane helix</keyword>
<evidence type="ECO:0000256" key="1">
    <source>
        <dbReference type="ARBA" id="ARBA00001971"/>
    </source>
</evidence>
<comment type="similarity">
    <text evidence="3">Belongs to the cytochrome P450 family.</text>
</comment>
<evidence type="ECO:0000256" key="3">
    <source>
        <dbReference type="ARBA" id="ARBA00010617"/>
    </source>
</evidence>
<evidence type="ECO:0000256" key="6">
    <source>
        <dbReference type="ARBA" id="ARBA00023004"/>
    </source>
</evidence>
<evidence type="ECO:0000313" key="10">
    <source>
        <dbReference type="EMBL" id="PAV19177.1"/>
    </source>
</evidence>
<keyword evidence="7" id="KW-0503">Monooxygenase</keyword>
<name>A0A286UHW1_9AGAM</name>
<evidence type="ECO:0000256" key="8">
    <source>
        <dbReference type="PIRSR" id="PIRSR602401-1"/>
    </source>
</evidence>
<dbReference type="PANTHER" id="PTHR24305">
    <property type="entry name" value="CYTOCHROME P450"/>
    <property type="match status" value="1"/>
</dbReference>
<comment type="caution">
    <text evidence="10">The sequence shown here is derived from an EMBL/GenBank/DDBJ whole genome shotgun (WGS) entry which is preliminary data.</text>
</comment>
<evidence type="ECO:0000256" key="5">
    <source>
        <dbReference type="ARBA" id="ARBA00023002"/>
    </source>
</evidence>
<evidence type="ECO:0000256" key="7">
    <source>
        <dbReference type="ARBA" id="ARBA00023033"/>
    </source>
</evidence>
<dbReference type="GO" id="GO:0004497">
    <property type="term" value="F:monooxygenase activity"/>
    <property type="evidence" value="ECO:0007669"/>
    <property type="project" value="UniProtKB-KW"/>
</dbReference>
<evidence type="ECO:0000256" key="4">
    <source>
        <dbReference type="ARBA" id="ARBA00022723"/>
    </source>
</evidence>
<keyword evidence="4 8" id="KW-0479">Metal-binding</keyword>
<dbReference type="PANTHER" id="PTHR24305:SF187">
    <property type="entry name" value="P450, PUTATIVE (EUROFUNG)-RELATED"/>
    <property type="match status" value="1"/>
</dbReference>
<dbReference type="GO" id="GO:0016705">
    <property type="term" value="F:oxidoreductase activity, acting on paired donors, with incorporation or reduction of molecular oxygen"/>
    <property type="evidence" value="ECO:0007669"/>
    <property type="project" value="InterPro"/>
</dbReference>
<gene>
    <name evidence="10" type="ORF">PNOK_0602100</name>
</gene>
<evidence type="ECO:0000256" key="2">
    <source>
        <dbReference type="ARBA" id="ARBA00005179"/>
    </source>
</evidence>
<evidence type="ECO:0000256" key="9">
    <source>
        <dbReference type="SAM" id="Phobius"/>
    </source>
</evidence>
<dbReference type="Pfam" id="PF00067">
    <property type="entry name" value="p450"/>
    <property type="match status" value="1"/>
</dbReference>
<feature type="binding site" description="axial binding residue" evidence="8">
    <location>
        <position position="516"/>
    </location>
    <ligand>
        <name>heme</name>
        <dbReference type="ChEBI" id="CHEBI:30413"/>
    </ligand>
    <ligandPart>
        <name>Fe</name>
        <dbReference type="ChEBI" id="CHEBI:18248"/>
    </ligandPart>
</feature>
<sequence length="573" mass="64096">MLLPTALTLANLPVLDFRDAILFVVFTSLVTHLIYKKYEIQPSSYLATFLLLVIVPFLSSSFLLEHFSSANAAYTVGFATYYTSIITSIAIYRLSPWHPLAKYPGPIAAKLSKLWIVYVILKGDQLRVINDLHRKYGPYVRTGPNELSIAEAELLPSILAPDMPRGPMWDGRRNPDAPPSLIASRSSKDHAAKRVPWTHAFSTASVREYQPAIIRRASQLAEELEKRALAREDVNLVTYMTYFAFDFMGDMAFGGGFELLRDGDVNGLWQMMVDRIDVIAWQMHLPWATRLLLKVPFATEAVVKFRNFAIQCATQRKLKGSHVKDLFYHLINEGHEDPSTPPSEMSEVVVSGELAIVAGSDTTSTTLSGVFYYLLTNPACYARLRAELDEAFPPGEGEPFDGTRLAELKYLNAIINETMRLQPAVPTGIQRAPEKGTGGKWIGNNFLTEGTAVNVPPYVLHRDPRYFSPATETFWPDRWLTSSSRDYSLIGLEKGSSPVITNTSAFIPFSMGHAICAGKNLALAEMRLVIALLMQKFDLNFAKGYDPRRWEAEMVDLFVMKPSELPVALKLRG</sequence>
<evidence type="ECO:0000313" key="11">
    <source>
        <dbReference type="Proteomes" id="UP000217199"/>
    </source>
</evidence>
<proteinExistence type="inferred from homology"/>
<organism evidence="10 11">
    <name type="scientific">Pyrrhoderma noxium</name>
    <dbReference type="NCBI Taxonomy" id="2282107"/>
    <lineage>
        <taxon>Eukaryota</taxon>
        <taxon>Fungi</taxon>
        <taxon>Dikarya</taxon>
        <taxon>Basidiomycota</taxon>
        <taxon>Agaricomycotina</taxon>
        <taxon>Agaricomycetes</taxon>
        <taxon>Hymenochaetales</taxon>
        <taxon>Hymenochaetaceae</taxon>
        <taxon>Pyrrhoderma</taxon>
    </lineage>
</organism>
<dbReference type="CDD" id="cd11061">
    <property type="entry name" value="CYP67-like"/>
    <property type="match status" value="1"/>
</dbReference>
<dbReference type="Gene3D" id="1.10.630.10">
    <property type="entry name" value="Cytochrome P450"/>
    <property type="match status" value="1"/>
</dbReference>
<dbReference type="InterPro" id="IPR001128">
    <property type="entry name" value="Cyt_P450"/>
</dbReference>
<dbReference type="OrthoDB" id="6692864at2759"/>
<protein>
    <submittedName>
        <fullName evidence="10">Cytochrome P450</fullName>
    </submittedName>
</protein>
<keyword evidence="6 8" id="KW-0408">Iron</keyword>
<comment type="cofactor">
    <cofactor evidence="1 8">
        <name>heme</name>
        <dbReference type="ChEBI" id="CHEBI:30413"/>
    </cofactor>
</comment>
<comment type="pathway">
    <text evidence="2">Secondary metabolite biosynthesis.</text>
</comment>
<dbReference type="InParanoid" id="A0A286UHW1"/>
<accession>A0A286UHW1</accession>
<dbReference type="PRINTS" id="PR00463">
    <property type="entry name" value="EP450I"/>
</dbReference>
<feature type="transmembrane region" description="Helical" evidence="9">
    <location>
        <begin position="20"/>
        <end position="38"/>
    </location>
</feature>
<keyword evidence="9" id="KW-0472">Membrane</keyword>
<dbReference type="AlphaFoldDB" id="A0A286UHW1"/>
<reference evidence="10 11" key="1">
    <citation type="journal article" date="2017" name="Mol. Ecol.">
        <title>Comparative and population genomic landscape of Phellinus noxius: A hypervariable fungus causing root rot in trees.</title>
        <authorList>
            <person name="Chung C.L."/>
            <person name="Lee T.J."/>
            <person name="Akiba M."/>
            <person name="Lee H.H."/>
            <person name="Kuo T.H."/>
            <person name="Liu D."/>
            <person name="Ke H.M."/>
            <person name="Yokoi T."/>
            <person name="Roa M.B."/>
            <person name="Lu M.J."/>
            <person name="Chang Y.Y."/>
            <person name="Ann P.J."/>
            <person name="Tsai J.N."/>
            <person name="Chen C.Y."/>
            <person name="Tzean S.S."/>
            <person name="Ota Y."/>
            <person name="Hattori T."/>
            <person name="Sahashi N."/>
            <person name="Liou R.F."/>
            <person name="Kikuchi T."/>
            <person name="Tsai I.J."/>
        </authorList>
    </citation>
    <scope>NUCLEOTIDE SEQUENCE [LARGE SCALE GENOMIC DNA]</scope>
    <source>
        <strain evidence="10 11">FFPRI411160</strain>
    </source>
</reference>
<dbReference type="GO" id="GO:0005506">
    <property type="term" value="F:iron ion binding"/>
    <property type="evidence" value="ECO:0007669"/>
    <property type="project" value="InterPro"/>
</dbReference>
<feature type="transmembrane region" description="Helical" evidence="9">
    <location>
        <begin position="70"/>
        <end position="92"/>
    </location>
</feature>
<dbReference type="InterPro" id="IPR050121">
    <property type="entry name" value="Cytochrome_P450_monoxygenase"/>
</dbReference>